<keyword evidence="3" id="KW-0677">Repeat</keyword>
<dbReference type="GO" id="GO:0008270">
    <property type="term" value="F:zinc ion binding"/>
    <property type="evidence" value="ECO:0007669"/>
    <property type="project" value="UniProtKB-KW"/>
</dbReference>
<dbReference type="SUPFAM" id="SSF54695">
    <property type="entry name" value="POZ domain"/>
    <property type="match status" value="1"/>
</dbReference>
<dbReference type="Pfam" id="PF00651">
    <property type="entry name" value="BTB"/>
    <property type="match status" value="1"/>
</dbReference>
<keyword evidence="13" id="KW-1185">Reference proteome</keyword>
<evidence type="ECO:0000256" key="7">
    <source>
        <dbReference type="ARBA" id="ARBA00023125"/>
    </source>
</evidence>
<evidence type="ECO:0000256" key="1">
    <source>
        <dbReference type="ARBA" id="ARBA00004123"/>
    </source>
</evidence>
<reference evidence="12 13" key="1">
    <citation type="journal article" date="2023" name="Sci. Data">
        <title>Genome assembly of the Korean intertidal mud-creeper Batillaria attramentaria.</title>
        <authorList>
            <person name="Patra A.K."/>
            <person name="Ho P.T."/>
            <person name="Jun S."/>
            <person name="Lee S.J."/>
            <person name="Kim Y."/>
            <person name="Won Y.J."/>
        </authorList>
    </citation>
    <scope>NUCLEOTIDE SEQUENCE [LARGE SCALE GENOMIC DNA]</scope>
    <source>
        <strain evidence="12">Wonlab-2016</strain>
    </source>
</reference>
<keyword evidence="8" id="KW-0804">Transcription</keyword>
<feature type="domain" description="BTB" evidence="11">
    <location>
        <begin position="61"/>
        <end position="132"/>
    </location>
</feature>
<evidence type="ECO:0000256" key="3">
    <source>
        <dbReference type="ARBA" id="ARBA00022737"/>
    </source>
</evidence>
<protein>
    <recommendedName>
        <fullName evidence="11">BTB domain-containing protein</fullName>
    </recommendedName>
</protein>
<keyword evidence="9" id="KW-0539">Nucleus</keyword>
<keyword evidence="4" id="KW-0863">Zinc-finger</keyword>
<dbReference type="PROSITE" id="PS50097">
    <property type="entry name" value="BTB"/>
    <property type="match status" value="1"/>
</dbReference>
<evidence type="ECO:0000313" key="13">
    <source>
        <dbReference type="Proteomes" id="UP001519460"/>
    </source>
</evidence>
<accession>A0ABD0JWV9</accession>
<dbReference type="PANTHER" id="PTHR46105">
    <property type="entry name" value="AGAP004733-PA"/>
    <property type="match status" value="1"/>
</dbReference>
<name>A0ABD0JWV9_9CAEN</name>
<evidence type="ECO:0000313" key="12">
    <source>
        <dbReference type="EMBL" id="KAK7479174.1"/>
    </source>
</evidence>
<dbReference type="GO" id="GO:0005634">
    <property type="term" value="C:nucleus"/>
    <property type="evidence" value="ECO:0007669"/>
    <property type="project" value="UniProtKB-SubCell"/>
</dbReference>
<dbReference type="Proteomes" id="UP001519460">
    <property type="component" value="Unassembled WGS sequence"/>
</dbReference>
<dbReference type="GO" id="GO:0003677">
    <property type="term" value="F:DNA binding"/>
    <property type="evidence" value="ECO:0007669"/>
    <property type="project" value="UniProtKB-KW"/>
</dbReference>
<evidence type="ECO:0000256" key="5">
    <source>
        <dbReference type="ARBA" id="ARBA00022833"/>
    </source>
</evidence>
<evidence type="ECO:0000256" key="8">
    <source>
        <dbReference type="ARBA" id="ARBA00023163"/>
    </source>
</evidence>
<evidence type="ECO:0000256" key="4">
    <source>
        <dbReference type="ARBA" id="ARBA00022771"/>
    </source>
</evidence>
<dbReference type="Gene3D" id="3.30.710.10">
    <property type="entry name" value="Potassium Channel Kv1.1, Chain A"/>
    <property type="match status" value="1"/>
</dbReference>
<dbReference type="PANTHER" id="PTHR46105:SF5">
    <property type="entry name" value="ZINC FINGER AND BTB DOMAIN-CONTAINING PROTEIN 44 ISOFORM X1"/>
    <property type="match status" value="1"/>
</dbReference>
<dbReference type="SMART" id="SM00225">
    <property type="entry name" value="BTB"/>
    <property type="match status" value="1"/>
</dbReference>
<keyword evidence="7" id="KW-0238">DNA-binding</keyword>
<feature type="region of interest" description="Disordered" evidence="10">
    <location>
        <begin position="1"/>
        <end position="27"/>
    </location>
</feature>
<dbReference type="EMBL" id="JACVVK020000309">
    <property type="protein sequence ID" value="KAK7479174.1"/>
    <property type="molecule type" value="Genomic_DNA"/>
</dbReference>
<organism evidence="12 13">
    <name type="scientific">Batillaria attramentaria</name>
    <dbReference type="NCBI Taxonomy" id="370345"/>
    <lineage>
        <taxon>Eukaryota</taxon>
        <taxon>Metazoa</taxon>
        <taxon>Spiralia</taxon>
        <taxon>Lophotrochozoa</taxon>
        <taxon>Mollusca</taxon>
        <taxon>Gastropoda</taxon>
        <taxon>Caenogastropoda</taxon>
        <taxon>Sorbeoconcha</taxon>
        <taxon>Cerithioidea</taxon>
        <taxon>Batillariidae</taxon>
        <taxon>Batillaria</taxon>
    </lineage>
</organism>
<proteinExistence type="predicted"/>
<evidence type="ECO:0000256" key="10">
    <source>
        <dbReference type="SAM" id="MobiDB-lite"/>
    </source>
</evidence>
<sequence>MNIGDVEIEHPSQTSLQGNLLPDGSGSASEGAHSQLCLTRKEFTEKALDILNELRNQGQLCDAVIKVDGESFSVHRNILSASSAYFKALFTSKGFQPVPRQPVQEVEMVDVTKDIMRCLIDYAYSRQVLITEANVEQILHAADR</sequence>
<comment type="caution">
    <text evidence="12">The sequence shown here is derived from an EMBL/GenBank/DDBJ whole genome shotgun (WGS) entry which is preliminary data.</text>
</comment>
<dbReference type="InterPro" id="IPR011333">
    <property type="entry name" value="SKP1/BTB/POZ_sf"/>
</dbReference>
<dbReference type="InterPro" id="IPR050457">
    <property type="entry name" value="ZnFinger_BTB_dom_contain"/>
</dbReference>
<evidence type="ECO:0000256" key="6">
    <source>
        <dbReference type="ARBA" id="ARBA00023015"/>
    </source>
</evidence>
<keyword evidence="6" id="KW-0805">Transcription regulation</keyword>
<gene>
    <name evidence="12" type="ORF">BaRGS_00029615</name>
</gene>
<keyword evidence="2" id="KW-0479">Metal-binding</keyword>
<dbReference type="AlphaFoldDB" id="A0ABD0JWV9"/>
<keyword evidence="5" id="KW-0862">Zinc</keyword>
<evidence type="ECO:0000256" key="9">
    <source>
        <dbReference type="ARBA" id="ARBA00023242"/>
    </source>
</evidence>
<evidence type="ECO:0000256" key="2">
    <source>
        <dbReference type="ARBA" id="ARBA00022723"/>
    </source>
</evidence>
<dbReference type="InterPro" id="IPR000210">
    <property type="entry name" value="BTB/POZ_dom"/>
</dbReference>
<evidence type="ECO:0000259" key="11">
    <source>
        <dbReference type="PROSITE" id="PS50097"/>
    </source>
</evidence>
<comment type="subcellular location">
    <subcellularLocation>
        <location evidence="1">Nucleus</location>
    </subcellularLocation>
</comment>